<keyword evidence="2" id="KW-1003">Cell membrane</keyword>
<organism evidence="10 11">
    <name type="scientific">Palleronia pontilimi</name>
    <dbReference type="NCBI Taxonomy" id="1964209"/>
    <lineage>
        <taxon>Bacteria</taxon>
        <taxon>Pseudomonadati</taxon>
        <taxon>Pseudomonadota</taxon>
        <taxon>Alphaproteobacteria</taxon>
        <taxon>Rhodobacterales</taxon>
        <taxon>Roseobacteraceae</taxon>
        <taxon>Palleronia</taxon>
    </lineage>
</organism>
<dbReference type="Gene3D" id="3.30.70.100">
    <property type="match status" value="1"/>
</dbReference>
<evidence type="ECO:0000256" key="8">
    <source>
        <dbReference type="SAM" id="SignalP"/>
    </source>
</evidence>
<sequence>MLRVLACGLLALILLLAPSGPIAAQDVEDGPVAGQDDRGVVQDAALWQQIQTLLNELEGYGDVQVTVRSGVVILQGEVVDPAAAQRIEDLVTPIEGVTAVENRITTSTDLDKRLNPAAERLGARLSQALNYLPLVLVAVLAALAVSALGFFLARRIRFWQRIAPNAFIADIYRQLLRLAFILAGIVLALDILGATALLGTILGAAGLVGLAIGFAVRDTVENFIASIMLSMRQPFRPNDAVMIEGHEGRVIRLTSRATILLDFDGNHVRIPNATVFKGRIVNYSSNPERRFLFRLGVEPDCDLAAVRKLMDDTLRALPFILDTPAVDVWIDDITEGGVIFTLTGWIDQRDTALLRARGEALRAVKDAVEAAGAAIPDTTYRIRLEDSGAPKAAPPVSAPAPAATPPATVDVREEHDLSNLIDAERAGPKGEDLLSDTAETE</sequence>
<keyword evidence="8" id="KW-0732">Signal</keyword>
<dbReference type="Pfam" id="PF04972">
    <property type="entry name" value="BON"/>
    <property type="match status" value="1"/>
</dbReference>
<dbReference type="Gene3D" id="2.30.30.60">
    <property type="match status" value="1"/>
</dbReference>
<keyword evidence="6" id="KW-0406">Ion transport</keyword>
<gene>
    <name evidence="10" type="ORF">ILP92_06980</name>
</gene>
<dbReference type="InterPro" id="IPR011066">
    <property type="entry name" value="MscS_channel_C_sf"/>
</dbReference>
<keyword evidence="5 6" id="KW-0472">Membrane</keyword>
<reference evidence="10" key="1">
    <citation type="submission" date="2020-12" db="EMBL/GenBank/DDBJ databases">
        <title>Bacterial taxonomy.</title>
        <authorList>
            <person name="Pan X."/>
        </authorList>
    </citation>
    <scope>NUCLEOTIDE SEQUENCE</scope>
    <source>
        <strain evidence="10">KCTC 52957</strain>
    </source>
</reference>
<dbReference type="InterPro" id="IPR006685">
    <property type="entry name" value="MscS_channel_2nd"/>
</dbReference>
<dbReference type="RefSeq" id="WP_198915658.1">
    <property type="nucleotide sequence ID" value="NZ_JAEKPD010000006.1"/>
</dbReference>
<feature type="signal peptide" evidence="8">
    <location>
        <begin position="1"/>
        <end position="24"/>
    </location>
</feature>
<keyword evidence="6" id="KW-0997">Cell inner membrane</keyword>
<name>A0A934IBB2_9RHOB</name>
<dbReference type="GO" id="GO:0005886">
    <property type="term" value="C:plasma membrane"/>
    <property type="evidence" value="ECO:0007669"/>
    <property type="project" value="UniProtKB-SubCell"/>
</dbReference>
<evidence type="ECO:0000313" key="11">
    <source>
        <dbReference type="Proteomes" id="UP000642488"/>
    </source>
</evidence>
<keyword evidence="6" id="KW-0407">Ion channel</keyword>
<dbReference type="SUPFAM" id="SSF50182">
    <property type="entry name" value="Sm-like ribonucleoproteins"/>
    <property type="match status" value="1"/>
</dbReference>
<protein>
    <recommendedName>
        <fullName evidence="6">Small-conductance mechanosensitive channel</fullName>
    </recommendedName>
</protein>
<feature type="region of interest" description="Disordered" evidence="7">
    <location>
        <begin position="388"/>
        <end position="441"/>
    </location>
</feature>
<feature type="compositionally biased region" description="Pro residues" evidence="7">
    <location>
        <begin position="392"/>
        <end position="404"/>
    </location>
</feature>
<feature type="domain" description="BON" evidence="9">
    <location>
        <begin position="42"/>
        <end position="108"/>
    </location>
</feature>
<dbReference type="PROSITE" id="PS50914">
    <property type="entry name" value="BON"/>
    <property type="match status" value="1"/>
</dbReference>
<evidence type="ECO:0000256" key="1">
    <source>
        <dbReference type="ARBA" id="ARBA00004651"/>
    </source>
</evidence>
<comment type="caution">
    <text evidence="6">Lacks conserved residue(s) required for the propagation of feature annotation.</text>
</comment>
<keyword evidence="3 6" id="KW-0812">Transmembrane</keyword>
<proteinExistence type="inferred from homology"/>
<comment type="function">
    <text evidence="6">Mechanosensitive channel that participates in the regulation of osmotic pressure changes within the cell, opening in response to stretch forces in the membrane lipid bilayer, without the need for other proteins. Contributes to normal resistance to hypoosmotic shock. Forms an ion channel of 1.0 nanosiemens conductance with a slight preference for anions.</text>
</comment>
<feature type="chain" id="PRO_5037872320" description="Small-conductance mechanosensitive channel" evidence="8">
    <location>
        <begin position="25"/>
        <end position="441"/>
    </location>
</feature>
<comment type="subunit">
    <text evidence="6">Homoheptamer.</text>
</comment>
<evidence type="ECO:0000259" key="9">
    <source>
        <dbReference type="PROSITE" id="PS50914"/>
    </source>
</evidence>
<dbReference type="Gene3D" id="3.30.1340.30">
    <property type="match status" value="1"/>
</dbReference>
<feature type="transmembrane region" description="Helical" evidence="6">
    <location>
        <begin position="131"/>
        <end position="153"/>
    </location>
</feature>
<dbReference type="Pfam" id="PF00924">
    <property type="entry name" value="MS_channel_2nd"/>
    <property type="match status" value="1"/>
</dbReference>
<evidence type="ECO:0000256" key="6">
    <source>
        <dbReference type="RuleBase" id="RU369025"/>
    </source>
</evidence>
<keyword evidence="4 6" id="KW-1133">Transmembrane helix</keyword>
<dbReference type="InterPro" id="IPR007055">
    <property type="entry name" value="BON_dom"/>
</dbReference>
<dbReference type="InterPro" id="IPR045275">
    <property type="entry name" value="MscS_archaea/bacteria_type"/>
</dbReference>
<evidence type="ECO:0000256" key="5">
    <source>
        <dbReference type="ARBA" id="ARBA00023136"/>
    </source>
</evidence>
<dbReference type="EMBL" id="JAEKPD010000006">
    <property type="protein sequence ID" value="MBJ3762486.1"/>
    <property type="molecule type" value="Genomic_DNA"/>
</dbReference>
<comment type="similarity">
    <text evidence="6">Belongs to the MscS (TC 1.A.23) family.</text>
</comment>
<keyword evidence="6" id="KW-0813">Transport</keyword>
<feature type="transmembrane region" description="Helical" evidence="6">
    <location>
        <begin position="174"/>
        <end position="192"/>
    </location>
</feature>
<dbReference type="Proteomes" id="UP000642488">
    <property type="component" value="Unassembled WGS sequence"/>
</dbReference>
<dbReference type="AlphaFoldDB" id="A0A934IBB2"/>
<evidence type="ECO:0000313" key="10">
    <source>
        <dbReference type="EMBL" id="MBJ3762486.1"/>
    </source>
</evidence>
<dbReference type="InterPro" id="IPR023408">
    <property type="entry name" value="MscS_beta-dom_sf"/>
</dbReference>
<accession>A0A934IBB2</accession>
<keyword evidence="11" id="KW-1185">Reference proteome</keyword>
<dbReference type="Gene3D" id="1.10.287.1260">
    <property type="match status" value="1"/>
</dbReference>
<comment type="caution">
    <text evidence="10">The sequence shown here is derived from an EMBL/GenBank/DDBJ whole genome shotgun (WGS) entry which is preliminary data.</text>
</comment>
<feature type="compositionally biased region" description="Basic and acidic residues" evidence="7">
    <location>
        <begin position="410"/>
        <end position="432"/>
    </location>
</feature>
<evidence type="ECO:0000256" key="4">
    <source>
        <dbReference type="ARBA" id="ARBA00022989"/>
    </source>
</evidence>
<evidence type="ECO:0000256" key="3">
    <source>
        <dbReference type="ARBA" id="ARBA00022692"/>
    </source>
</evidence>
<dbReference type="InterPro" id="IPR010920">
    <property type="entry name" value="LSM_dom_sf"/>
</dbReference>
<dbReference type="GO" id="GO:0008381">
    <property type="term" value="F:mechanosensitive monoatomic ion channel activity"/>
    <property type="evidence" value="ECO:0007669"/>
    <property type="project" value="InterPro"/>
</dbReference>
<evidence type="ECO:0000256" key="2">
    <source>
        <dbReference type="ARBA" id="ARBA00022475"/>
    </source>
</evidence>
<dbReference type="PANTHER" id="PTHR30221">
    <property type="entry name" value="SMALL-CONDUCTANCE MECHANOSENSITIVE CHANNEL"/>
    <property type="match status" value="1"/>
</dbReference>
<dbReference type="SUPFAM" id="SSF82689">
    <property type="entry name" value="Mechanosensitive channel protein MscS (YggB), C-terminal domain"/>
    <property type="match status" value="1"/>
</dbReference>
<evidence type="ECO:0000256" key="7">
    <source>
        <dbReference type="SAM" id="MobiDB-lite"/>
    </source>
</evidence>
<comment type="subcellular location">
    <subcellularLocation>
        <location evidence="6">Cell inner membrane</location>
        <topology evidence="6">Multi-pass membrane protein</topology>
    </subcellularLocation>
    <subcellularLocation>
        <location evidence="1">Cell membrane</location>
        <topology evidence="1">Multi-pass membrane protein</topology>
    </subcellularLocation>
</comment>
<dbReference type="PANTHER" id="PTHR30221:SF1">
    <property type="entry name" value="SMALL-CONDUCTANCE MECHANOSENSITIVE CHANNEL"/>
    <property type="match status" value="1"/>
</dbReference>